<dbReference type="EMBL" id="FOQL01000003">
    <property type="protein sequence ID" value="SFI61725.1"/>
    <property type="molecule type" value="Genomic_DNA"/>
</dbReference>
<keyword evidence="3" id="KW-1185">Reference proteome</keyword>
<evidence type="ECO:0000313" key="3">
    <source>
        <dbReference type="Proteomes" id="UP000243606"/>
    </source>
</evidence>
<name>A0A1I3JP90_9PSED</name>
<dbReference type="RefSeq" id="WP_090242476.1">
    <property type="nucleotide sequence ID" value="NZ_FOQL01000003.1"/>
</dbReference>
<dbReference type="Proteomes" id="UP000243606">
    <property type="component" value="Unassembled WGS sequence"/>
</dbReference>
<dbReference type="OrthoDB" id="5519791at2"/>
<evidence type="ECO:0000313" key="2">
    <source>
        <dbReference type="EMBL" id="SFI61725.1"/>
    </source>
</evidence>
<dbReference type="InterPro" id="IPR055804">
    <property type="entry name" value="DUF7380"/>
</dbReference>
<dbReference type="Pfam" id="PF24098">
    <property type="entry name" value="DUF7380"/>
    <property type="match status" value="1"/>
</dbReference>
<accession>A0A1I3JP90</accession>
<proteinExistence type="predicted"/>
<evidence type="ECO:0000259" key="1">
    <source>
        <dbReference type="Pfam" id="PF24098"/>
    </source>
</evidence>
<protein>
    <recommendedName>
        <fullName evidence="1">DUF7380 domain-containing protein</fullName>
    </recommendedName>
</protein>
<gene>
    <name evidence="2" type="ORF">SAMN05216206_2556</name>
</gene>
<feature type="domain" description="DUF7380" evidence="1">
    <location>
        <begin position="14"/>
        <end position="194"/>
    </location>
</feature>
<dbReference type="AlphaFoldDB" id="A0A1I3JP90"/>
<organism evidence="2 3">
    <name type="scientific">Pseudomonas guineae</name>
    <dbReference type="NCBI Taxonomy" id="425504"/>
    <lineage>
        <taxon>Bacteria</taxon>
        <taxon>Pseudomonadati</taxon>
        <taxon>Pseudomonadota</taxon>
        <taxon>Gammaproteobacteria</taxon>
        <taxon>Pseudomonadales</taxon>
        <taxon>Pseudomonadaceae</taxon>
        <taxon>Pseudomonas</taxon>
    </lineage>
</organism>
<reference evidence="3" key="1">
    <citation type="submission" date="2016-10" db="EMBL/GenBank/DDBJ databases">
        <authorList>
            <person name="Varghese N."/>
            <person name="Submissions S."/>
        </authorList>
    </citation>
    <scope>NUCLEOTIDE SEQUENCE [LARGE SCALE GENOMIC DNA]</scope>
    <source>
        <strain evidence="3">LMG 24016</strain>
    </source>
</reference>
<sequence length="621" mass="69675">MSIKDEDKKKSLMDLATLEDFSHINPASIMAMSNSLHFHTLEQAFREAAQTAESSGDAAAFRAFNVLAVVCSYHFNPSRPDTFSPQIIFKGKRTLIPSDFLGEQQGILVQIAEQIDHPLIRARIADSCWYVNRRLHAVAALAARSYLNAVELFFKRELLDQYETDFAVPFKVADLIDRAFAIYASAGKRKEIPDSAKEVLKLAYETAKDNECLVTFVRLSSIAQSNGLLEWQQIAAAAEALAQSTKDKQYAEAVKRVWLHAARAYLKVGDKESAVRCRVNAVEQTLRMRDAVSTAMAKASWTRSAIGELRAIGGMTQRVESLKTELQQHEEDSLSEFGSFSVPMDLTDERRATIEEFEPLDVHEMLLRLAFTSRAPDKIALHKNCLEKRDKYFFLSMSGKSYTDERGKVIATAAHLPHGIEPPGEWFDHESLSEAGLHYHIATEAFIRPACITMSRCQLIDDRHFEPIVCSSEFVPPGFEAIFSQGFSKLVQGDMVSAAHLLIPQIENALRHVLNNRRSNTAKLNVDLTQEDQSLKQLLSNYWGEIEQVFGVDNTYLFHILFNLKGGPMLRHVVAHGKLSTAQCYEPSCIYACWFIFHLTCAPLAQQWSSAIAGAIQEFAS</sequence>
<dbReference type="STRING" id="425504.SAMN05216206_2556"/>